<evidence type="ECO:0000256" key="4">
    <source>
        <dbReference type="ARBA" id="ARBA00023136"/>
    </source>
</evidence>
<dbReference type="InterPro" id="IPR052337">
    <property type="entry name" value="SAT4-like"/>
</dbReference>
<sequence length="347" mass="38624">MVSETTTLEILLCTLIPFACLVTYFRLYIRWTRSKLWWDDLWAFVSTLFSITVVVGLMLHVTDQVHPRLRQKSKIAIYYITSQSFVAAIWTSRISLLHTVIRMAVGRLRKILWFVAVGFGITWAVLFAQTFWVCEAEPGWKQSKGGQCALGESVAITQVITDVISDAILIVAPLKLIYRVRLERSLKLRLMAVFATTAITTAVSIYHAYIVFRFGGFKEVMAATIQIAISLVVANLAVVVAYAFRLHAQGSDGKWDDEATEPTSDVETIGGTNRVKRSKSSRALTTTTFGPGSFDAAPVRVQVDISKTRGWVGDDIESDSPWTGGNAPKKQFELRALPPPVLKTGMR</sequence>
<feature type="domain" description="Rhodopsin" evidence="7">
    <location>
        <begin position="25"/>
        <end position="241"/>
    </location>
</feature>
<feature type="transmembrane region" description="Helical" evidence="6">
    <location>
        <begin position="41"/>
        <end position="61"/>
    </location>
</feature>
<feature type="transmembrane region" description="Helical" evidence="6">
    <location>
        <begin position="153"/>
        <end position="178"/>
    </location>
</feature>
<reference evidence="8" key="1">
    <citation type="submission" date="2023-03" db="EMBL/GenBank/DDBJ databases">
        <title>Massive genome expansion in bonnet fungi (Mycena s.s.) driven by repeated elements and novel gene families across ecological guilds.</title>
        <authorList>
            <consortium name="Lawrence Berkeley National Laboratory"/>
            <person name="Harder C.B."/>
            <person name="Miyauchi S."/>
            <person name="Viragh M."/>
            <person name="Kuo A."/>
            <person name="Thoen E."/>
            <person name="Andreopoulos B."/>
            <person name="Lu D."/>
            <person name="Skrede I."/>
            <person name="Drula E."/>
            <person name="Henrissat B."/>
            <person name="Morin E."/>
            <person name="Kohler A."/>
            <person name="Barry K."/>
            <person name="LaButti K."/>
            <person name="Morin E."/>
            <person name="Salamov A."/>
            <person name="Lipzen A."/>
            <person name="Mereny Z."/>
            <person name="Hegedus B."/>
            <person name="Baldrian P."/>
            <person name="Stursova M."/>
            <person name="Weitz H."/>
            <person name="Taylor A."/>
            <person name="Grigoriev I.V."/>
            <person name="Nagy L.G."/>
            <person name="Martin F."/>
            <person name="Kauserud H."/>
        </authorList>
    </citation>
    <scope>NUCLEOTIDE SEQUENCE</scope>
    <source>
        <strain evidence="8">9284</strain>
    </source>
</reference>
<organism evidence="8 9">
    <name type="scientific">Roridomyces roridus</name>
    <dbReference type="NCBI Taxonomy" id="1738132"/>
    <lineage>
        <taxon>Eukaryota</taxon>
        <taxon>Fungi</taxon>
        <taxon>Dikarya</taxon>
        <taxon>Basidiomycota</taxon>
        <taxon>Agaricomycotina</taxon>
        <taxon>Agaricomycetes</taxon>
        <taxon>Agaricomycetidae</taxon>
        <taxon>Agaricales</taxon>
        <taxon>Marasmiineae</taxon>
        <taxon>Mycenaceae</taxon>
        <taxon>Roridomyces</taxon>
    </lineage>
</organism>
<keyword evidence="9" id="KW-1185">Reference proteome</keyword>
<gene>
    <name evidence="8" type="ORF">FB45DRAFT_820627</name>
</gene>
<evidence type="ECO:0000256" key="1">
    <source>
        <dbReference type="ARBA" id="ARBA00004141"/>
    </source>
</evidence>
<keyword evidence="4 6" id="KW-0472">Membrane</keyword>
<feature type="transmembrane region" description="Helical" evidence="6">
    <location>
        <begin position="6"/>
        <end position="29"/>
    </location>
</feature>
<feature type="transmembrane region" description="Helical" evidence="6">
    <location>
        <begin position="190"/>
        <end position="212"/>
    </location>
</feature>
<evidence type="ECO:0000313" key="9">
    <source>
        <dbReference type="Proteomes" id="UP001221142"/>
    </source>
</evidence>
<feature type="transmembrane region" description="Helical" evidence="6">
    <location>
        <begin position="224"/>
        <end position="244"/>
    </location>
</feature>
<evidence type="ECO:0000256" key="6">
    <source>
        <dbReference type="SAM" id="Phobius"/>
    </source>
</evidence>
<dbReference type="InterPro" id="IPR049326">
    <property type="entry name" value="Rhodopsin_dom_fungi"/>
</dbReference>
<keyword evidence="3 6" id="KW-1133">Transmembrane helix</keyword>
<dbReference type="GO" id="GO:0016020">
    <property type="term" value="C:membrane"/>
    <property type="evidence" value="ECO:0007669"/>
    <property type="project" value="UniProtKB-SubCell"/>
</dbReference>
<proteinExistence type="inferred from homology"/>
<evidence type="ECO:0000259" key="7">
    <source>
        <dbReference type="Pfam" id="PF20684"/>
    </source>
</evidence>
<dbReference type="PANTHER" id="PTHR33048:SF47">
    <property type="entry name" value="INTEGRAL MEMBRANE PROTEIN-RELATED"/>
    <property type="match status" value="1"/>
</dbReference>
<keyword evidence="2 6" id="KW-0812">Transmembrane</keyword>
<dbReference type="Proteomes" id="UP001221142">
    <property type="component" value="Unassembled WGS sequence"/>
</dbReference>
<dbReference type="EMBL" id="JARKIF010000001">
    <property type="protein sequence ID" value="KAJ7651147.1"/>
    <property type="molecule type" value="Genomic_DNA"/>
</dbReference>
<name>A0AAD7G2V6_9AGAR</name>
<comment type="subcellular location">
    <subcellularLocation>
        <location evidence="1">Membrane</location>
        <topology evidence="1">Multi-pass membrane protein</topology>
    </subcellularLocation>
</comment>
<protein>
    <recommendedName>
        <fullName evidence="7">Rhodopsin domain-containing protein</fullName>
    </recommendedName>
</protein>
<evidence type="ECO:0000256" key="5">
    <source>
        <dbReference type="ARBA" id="ARBA00038359"/>
    </source>
</evidence>
<accession>A0AAD7G2V6</accession>
<dbReference type="PANTHER" id="PTHR33048">
    <property type="entry name" value="PTH11-LIKE INTEGRAL MEMBRANE PROTEIN (AFU_ORTHOLOGUE AFUA_5G11245)"/>
    <property type="match status" value="1"/>
</dbReference>
<feature type="transmembrane region" description="Helical" evidence="6">
    <location>
        <begin position="76"/>
        <end position="99"/>
    </location>
</feature>
<comment type="similarity">
    <text evidence="5">Belongs to the SAT4 family.</text>
</comment>
<evidence type="ECO:0000256" key="2">
    <source>
        <dbReference type="ARBA" id="ARBA00022692"/>
    </source>
</evidence>
<evidence type="ECO:0000256" key="3">
    <source>
        <dbReference type="ARBA" id="ARBA00022989"/>
    </source>
</evidence>
<evidence type="ECO:0000313" key="8">
    <source>
        <dbReference type="EMBL" id="KAJ7651147.1"/>
    </source>
</evidence>
<comment type="caution">
    <text evidence="8">The sequence shown here is derived from an EMBL/GenBank/DDBJ whole genome shotgun (WGS) entry which is preliminary data.</text>
</comment>
<feature type="transmembrane region" description="Helical" evidence="6">
    <location>
        <begin position="111"/>
        <end position="133"/>
    </location>
</feature>
<dbReference type="AlphaFoldDB" id="A0AAD7G2V6"/>
<dbReference type="Pfam" id="PF20684">
    <property type="entry name" value="Fung_rhodopsin"/>
    <property type="match status" value="1"/>
</dbReference>